<dbReference type="GO" id="GO:0016787">
    <property type="term" value="F:hydrolase activity"/>
    <property type="evidence" value="ECO:0007669"/>
    <property type="project" value="UniProtKB-UniRule"/>
</dbReference>
<evidence type="ECO:0000313" key="7">
    <source>
        <dbReference type="Proteomes" id="UP000321769"/>
    </source>
</evidence>
<dbReference type="RefSeq" id="WP_146828519.1">
    <property type="nucleotide sequence ID" value="NZ_BAAAYQ010000005.1"/>
</dbReference>
<dbReference type="Proteomes" id="UP000321769">
    <property type="component" value="Unassembled WGS sequence"/>
</dbReference>
<feature type="domain" description="PNPLA" evidence="5">
    <location>
        <begin position="9"/>
        <end position="220"/>
    </location>
</feature>
<dbReference type="EMBL" id="BJZQ01000020">
    <property type="protein sequence ID" value="GEO90505.1"/>
    <property type="molecule type" value="Genomic_DNA"/>
</dbReference>
<evidence type="ECO:0000256" key="3">
    <source>
        <dbReference type="ARBA" id="ARBA00023098"/>
    </source>
</evidence>
<dbReference type="OrthoDB" id="9770965at2"/>
<dbReference type="PANTHER" id="PTHR14226:SF78">
    <property type="entry name" value="SLR0060 PROTEIN"/>
    <property type="match status" value="1"/>
</dbReference>
<feature type="active site" description="Proton acceptor" evidence="4">
    <location>
        <position position="207"/>
    </location>
</feature>
<organism evidence="6 7">
    <name type="scientific">Aeromicrobium flavum</name>
    <dbReference type="NCBI Taxonomy" id="416568"/>
    <lineage>
        <taxon>Bacteria</taxon>
        <taxon>Bacillati</taxon>
        <taxon>Actinomycetota</taxon>
        <taxon>Actinomycetes</taxon>
        <taxon>Propionibacteriales</taxon>
        <taxon>Nocardioidaceae</taxon>
        <taxon>Aeromicrobium</taxon>
    </lineage>
</organism>
<dbReference type="Gene3D" id="3.40.1090.10">
    <property type="entry name" value="Cytosolic phospholipase A2 catalytic domain"/>
    <property type="match status" value="2"/>
</dbReference>
<gene>
    <name evidence="6" type="ORF">AFL01nite_28320</name>
</gene>
<keyword evidence="3 4" id="KW-0443">Lipid metabolism</keyword>
<keyword evidence="7" id="KW-1185">Reference proteome</keyword>
<evidence type="ECO:0000256" key="4">
    <source>
        <dbReference type="PROSITE-ProRule" id="PRU01161"/>
    </source>
</evidence>
<accession>A0A512HYI4</accession>
<feature type="short sequence motif" description="GXSXG" evidence="4">
    <location>
        <begin position="40"/>
        <end position="44"/>
    </location>
</feature>
<dbReference type="GO" id="GO:0016042">
    <property type="term" value="P:lipid catabolic process"/>
    <property type="evidence" value="ECO:0007669"/>
    <property type="project" value="UniProtKB-UniRule"/>
</dbReference>
<comment type="caution">
    <text evidence="6">The sequence shown here is derived from an EMBL/GenBank/DDBJ whole genome shotgun (WGS) entry which is preliminary data.</text>
</comment>
<dbReference type="InterPro" id="IPR016035">
    <property type="entry name" value="Acyl_Trfase/lysoPLipase"/>
</dbReference>
<reference evidence="6 7" key="1">
    <citation type="submission" date="2019-07" db="EMBL/GenBank/DDBJ databases">
        <title>Whole genome shotgun sequence of Aeromicrobium flavum NBRC 107625.</title>
        <authorList>
            <person name="Hosoyama A."/>
            <person name="Uohara A."/>
            <person name="Ohji S."/>
            <person name="Ichikawa N."/>
        </authorList>
    </citation>
    <scope>NUCLEOTIDE SEQUENCE [LARGE SCALE GENOMIC DNA]</scope>
    <source>
        <strain evidence="6 7">NBRC 107625</strain>
    </source>
</reference>
<dbReference type="Pfam" id="PF01734">
    <property type="entry name" value="Patatin"/>
    <property type="match status" value="1"/>
</dbReference>
<keyword evidence="2 4" id="KW-0442">Lipid degradation</keyword>
<proteinExistence type="predicted"/>
<evidence type="ECO:0000259" key="5">
    <source>
        <dbReference type="PROSITE" id="PS51635"/>
    </source>
</evidence>
<dbReference type="SUPFAM" id="SSF52151">
    <property type="entry name" value="FabD/lysophospholipase-like"/>
    <property type="match status" value="1"/>
</dbReference>
<feature type="active site" description="Nucleophile" evidence="4">
    <location>
        <position position="42"/>
    </location>
</feature>
<dbReference type="InterPro" id="IPR050301">
    <property type="entry name" value="NTE"/>
</dbReference>
<dbReference type="InterPro" id="IPR002641">
    <property type="entry name" value="PNPLA_dom"/>
</dbReference>
<feature type="short sequence motif" description="GXGXXG" evidence="4">
    <location>
        <begin position="13"/>
        <end position="18"/>
    </location>
</feature>
<name>A0A512HYI4_9ACTN</name>
<comment type="caution">
    <text evidence="4">Lacks conserved residue(s) required for the propagation of feature annotation.</text>
</comment>
<dbReference type="PROSITE" id="PS51635">
    <property type="entry name" value="PNPLA"/>
    <property type="match status" value="1"/>
</dbReference>
<evidence type="ECO:0000313" key="6">
    <source>
        <dbReference type="EMBL" id="GEO90505.1"/>
    </source>
</evidence>
<dbReference type="PANTHER" id="PTHR14226">
    <property type="entry name" value="NEUROPATHY TARGET ESTERASE/SWISS CHEESE D.MELANOGASTER"/>
    <property type="match status" value="1"/>
</dbReference>
<evidence type="ECO:0000256" key="2">
    <source>
        <dbReference type="ARBA" id="ARBA00022963"/>
    </source>
</evidence>
<keyword evidence="1 4" id="KW-0378">Hydrolase</keyword>
<evidence type="ECO:0000256" key="1">
    <source>
        <dbReference type="ARBA" id="ARBA00022801"/>
    </source>
</evidence>
<sequence length="332" mass="36089">MDDKRTIDLVLEGGGVKGIALVGAATALVENGYSFARIGGSSAGAMVGAIMAAMQHANEPFSRVDDIMRTIDYMAFLDRRPGARFLKWWPRGADAWGALFHLGAHPGRHMEDWTRGVLADLGVKNFGDLAFDDPGSALPPGQSYRLVITASDLSRQRAMFLPWDLAAHGKDPDEYSVARAVRASAAIPFLFEPVRLKSKYGMLTLADGSLLRSYPIEIFDRNDGKPSRWPTLGVRLSSPAGERAKAKPVTSPVSLLTNLIKTTVDSTQVRHVSDPAAIDRSIFAKPKGVRWTDFDLTTEQRTSLFEAGHQAATTWVAKHPAGPQASEPVHTQ</sequence>
<dbReference type="AlphaFoldDB" id="A0A512HYI4"/>
<protein>
    <recommendedName>
        <fullName evidence="5">PNPLA domain-containing protein</fullName>
    </recommendedName>
</protein>